<feature type="transmembrane region" description="Helical" evidence="1">
    <location>
        <begin position="7"/>
        <end position="27"/>
    </location>
</feature>
<comment type="caution">
    <text evidence="2">The sequence shown here is derived from an EMBL/GenBank/DDBJ whole genome shotgun (WGS) entry which is preliminary data.</text>
</comment>
<sequence length="256" mass="27967">MEIVTDTAFGLVFVICTVALSLGSYMLARRFAGRGPYERHKEMAGAMVTRIAAMHGLIIALVFAQEMTSYQRLETQTAAEASAIADVFNDAARYDAALLAPLQQDMREYLKVVIDTEWEQLGAANGLSDAAWATWSTAYDRVLDLTPQTPRQVSLRDHMLASLHAISASRDMRQAEAITSVAHFFWIAALSGVVLIAFGHYIYAPERHNLVLLGLFSAYTGAILFLIFGFSNPYSPPAELHPGPLQTLAAKLLAGS</sequence>
<dbReference type="Pfam" id="PF14023">
    <property type="entry name" value="Bestrophin-like"/>
    <property type="match status" value="1"/>
</dbReference>
<evidence type="ECO:0000313" key="2">
    <source>
        <dbReference type="EMBL" id="OEO29226.1"/>
    </source>
</evidence>
<dbReference type="EMBL" id="LAJE02000301">
    <property type="protein sequence ID" value="OEO29226.1"/>
    <property type="molecule type" value="Genomic_DNA"/>
</dbReference>
<dbReference type="InterPro" id="IPR025333">
    <property type="entry name" value="DUF4239"/>
</dbReference>
<feature type="transmembrane region" description="Helical" evidence="1">
    <location>
        <begin position="47"/>
        <end position="64"/>
    </location>
</feature>
<dbReference type="RefSeq" id="WP_069911489.1">
    <property type="nucleotide sequence ID" value="NZ_LAJE02000301.1"/>
</dbReference>
<reference evidence="2 3" key="1">
    <citation type="journal article" date="2015" name="Genome Announc.">
        <title>Genome Assemblies of Three Soil-Associated Devosia species: D. insulae, D. limi, and D. soli.</title>
        <authorList>
            <person name="Hassan Y.I."/>
            <person name="Lepp D."/>
            <person name="Zhou T."/>
        </authorList>
    </citation>
    <scope>NUCLEOTIDE SEQUENCE [LARGE SCALE GENOMIC DNA]</scope>
    <source>
        <strain evidence="2 3">DS-56</strain>
    </source>
</reference>
<organism evidence="2 3">
    <name type="scientific">Devosia insulae DS-56</name>
    <dbReference type="NCBI Taxonomy" id="1116389"/>
    <lineage>
        <taxon>Bacteria</taxon>
        <taxon>Pseudomonadati</taxon>
        <taxon>Pseudomonadota</taxon>
        <taxon>Alphaproteobacteria</taxon>
        <taxon>Hyphomicrobiales</taxon>
        <taxon>Devosiaceae</taxon>
        <taxon>Devosia</taxon>
    </lineage>
</organism>
<proteinExistence type="predicted"/>
<feature type="transmembrane region" description="Helical" evidence="1">
    <location>
        <begin position="210"/>
        <end position="230"/>
    </location>
</feature>
<gene>
    <name evidence="2" type="ORF">VW23_002240</name>
</gene>
<keyword evidence="3" id="KW-1185">Reference proteome</keyword>
<dbReference type="Proteomes" id="UP000095463">
    <property type="component" value="Unassembled WGS sequence"/>
</dbReference>
<feature type="transmembrane region" description="Helical" evidence="1">
    <location>
        <begin position="181"/>
        <end position="204"/>
    </location>
</feature>
<keyword evidence="1" id="KW-0812">Transmembrane</keyword>
<protein>
    <recommendedName>
        <fullName evidence="4">DUF4239 domain-containing protein</fullName>
    </recommendedName>
</protein>
<evidence type="ECO:0000256" key="1">
    <source>
        <dbReference type="SAM" id="Phobius"/>
    </source>
</evidence>
<keyword evidence="1" id="KW-0472">Membrane</keyword>
<evidence type="ECO:0008006" key="4">
    <source>
        <dbReference type="Google" id="ProtNLM"/>
    </source>
</evidence>
<accession>A0A1E5XKU0</accession>
<keyword evidence="1" id="KW-1133">Transmembrane helix</keyword>
<evidence type="ECO:0000313" key="3">
    <source>
        <dbReference type="Proteomes" id="UP000095463"/>
    </source>
</evidence>
<dbReference type="AlphaFoldDB" id="A0A1E5XKU0"/>
<dbReference type="OrthoDB" id="8016862at2"/>
<name>A0A1E5XKU0_9HYPH</name>